<dbReference type="SUPFAM" id="SSF56672">
    <property type="entry name" value="DNA/RNA polymerases"/>
    <property type="match status" value="1"/>
</dbReference>
<dbReference type="InterPro" id="IPR036397">
    <property type="entry name" value="RNaseH_sf"/>
</dbReference>
<gene>
    <name evidence="6" type="ORF">PXEA_LOCUS1909</name>
</gene>
<dbReference type="InterPro" id="IPR043502">
    <property type="entry name" value="DNA/RNA_pol_sf"/>
</dbReference>
<comment type="caution">
    <text evidence="6">The sequence shown here is derived from an EMBL/GenBank/DDBJ whole genome shotgun (WGS) entry which is preliminary data.</text>
</comment>
<dbReference type="Gene3D" id="3.90.1600.10">
    <property type="entry name" value="Palm domain of DNA polymerase"/>
    <property type="match status" value="1"/>
</dbReference>
<evidence type="ECO:0000256" key="4">
    <source>
        <dbReference type="ARBA" id="ARBA00022932"/>
    </source>
</evidence>
<dbReference type="PANTHER" id="PTHR45812">
    <property type="entry name" value="DNA POLYMERASE ZETA CATALYTIC SUBUNIT"/>
    <property type="match status" value="1"/>
</dbReference>
<feature type="domain" description="DNA-directed DNA polymerase family B multifunctional" evidence="5">
    <location>
        <begin position="37"/>
        <end position="123"/>
    </location>
</feature>
<dbReference type="GO" id="GO:0003677">
    <property type="term" value="F:DNA binding"/>
    <property type="evidence" value="ECO:0007669"/>
    <property type="project" value="InterPro"/>
</dbReference>
<dbReference type="InterPro" id="IPR023211">
    <property type="entry name" value="DNA_pol_palm_dom_sf"/>
</dbReference>
<accession>A0A3S5CBY5</accession>
<reference evidence="6" key="1">
    <citation type="submission" date="2018-11" db="EMBL/GenBank/DDBJ databases">
        <authorList>
            <consortium name="Pathogen Informatics"/>
        </authorList>
    </citation>
    <scope>NUCLEOTIDE SEQUENCE</scope>
</reference>
<proteinExistence type="predicted"/>
<evidence type="ECO:0000259" key="5">
    <source>
        <dbReference type="Pfam" id="PF00136"/>
    </source>
</evidence>
<dbReference type="GO" id="GO:0005634">
    <property type="term" value="C:nucleus"/>
    <property type="evidence" value="ECO:0007669"/>
    <property type="project" value="TreeGrafter"/>
</dbReference>
<sequence>WRTVDYWLSRAALNLRLVECVDLVGRTSEFARIFGIEFYHVLSRGSQYRVESLLLRSAHRANFLLVSPSVRQRASQLPPETIPLILEPMSGLYTDGPILVLDFQSLYPSIAIAYNYCYSTSLGRLSCISKGLDMHLFVSLWPS</sequence>
<protein>
    <recommendedName>
        <fullName evidence="1">DNA-directed DNA polymerase</fullName>
        <ecNumber evidence="1">2.7.7.7</ecNumber>
    </recommendedName>
</protein>
<dbReference type="GO" id="GO:0003887">
    <property type="term" value="F:DNA-directed DNA polymerase activity"/>
    <property type="evidence" value="ECO:0007669"/>
    <property type="project" value="UniProtKB-KW"/>
</dbReference>
<dbReference type="GO" id="GO:0000724">
    <property type="term" value="P:double-strand break repair via homologous recombination"/>
    <property type="evidence" value="ECO:0007669"/>
    <property type="project" value="TreeGrafter"/>
</dbReference>
<organism evidence="6 7">
    <name type="scientific">Protopolystoma xenopodis</name>
    <dbReference type="NCBI Taxonomy" id="117903"/>
    <lineage>
        <taxon>Eukaryota</taxon>
        <taxon>Metazoa</taxon>
        <taxon>Spiralia</taxon>
        <taxon>Lophotrochozoa</taxon>
        <taxon>Platyhelminthes</taxon>
        <taxon>Monogenea</taxon>
        <taxon>Polyopisthocotylea</taxon>
        <taxon>Polystomatidea</taxon>
        <taxon>Polystomatidae</taxon>
        <taxon>Protopolystoma</taxon>
    </lineage>
</organism>
<evidence type="ECO:0000313" key="7">
    <source>
        <dbReference type="Proteomes" id="UP000784294"/>
    </source>
</evidence>
<dbReference type="EC" id="2.7.7.7" evidence="1"/>
<dbReference type="EMBL" id="CAAALY010004038">
    <property type="protein sequence ID" value="VEL08469.1"/>
    <property type="molecule type" value="Genomic_DNA"/>
</dbReference>
<dbReference type="GO" id="GO:0016035">
    <property type="term" value="C:zeta DNA polymerase complex"/>
    <property type="evidence" value="ECO:0007669"/>
    <property type="project" value="InterPro"/>
</dbReference>
<dbReference type="Proteomes" id="UP000784294">
    <property type="component" value="Unassembled WGS sequence"/>
</dbReference>
<feature type="non-terminal residue" evidence="6">
    <location>
        <position position="1"/>
    </location>
</feature>
<dbReference type="Pfam" id="PF00136">
    <property type="entry name" value="DNA_pol_B"/>
    <property type="match status" value="1"/>
</dbReference>
<dbReference type="SUPFAM" id="SSF53098">
    <property type="entry name" value="Ribonuclease H-like"/>
    <property type="match status" value="1"/>
</dbReference>
<dbReference type="InterPro" id="IPR030559">
    <property type="entry name" value="PolZ_Rev3"/>
</dbReference>
<keyword evidence="3" id="KW-0548">Nucleotidyltransferase</keyword>
<dbReference type="GO" id="GO:0042276">
    <property type="term" value="P:error-prone translesion synthesis"/>
    <property type="evidence" value="ECO:0007669"/>
    <property type="project" value="TreeGrafter"/>
</dbReference>
<dbReference type="OrthoDB" id="2414538at2759"/>
<evidence type="ECO:0000313" key="6">
    <source>
        <dbReference type="EMBL" id="VEL08469.1"/>
    </source>
</evidence>
<evidence type="ECO:0000256" key="3">
    <source>
        <dbReference type="ARBA" id="ARBA00022695"/>
    </source>
</evidence>
<dbReference type="GO" id="GO:0000166">
    <property type="term" value="F:nucleotide binding"/>
    <property type="evidence" value="ECO:0007669"/>
    <property type="project" value="InterPro"/>
</dbReference>
<keyword evidence="7" id="KW-1185">Reference proteome</keyword>
<dbReference type="InterPro" id="IPR006134">
    <property type="entry name" value="DNA-dir_DNA_pol_B_multi_dom"/>
</dbReference>
<dbReference type="PANTHER" id="PTHR45812:SF1">
    <property type="entry name" value="DNA POLYMERASE ZETA CATALYTIC SUBUNIT"/>
    <property type="match status" value="1"/>
</dbReference>
<evidence type="ECO:0000256" key="2">
    <source>
        <dbReference type="ARBA" id="ARBA00022679"/>
    </source>
</evidence>
<dbReference type="InterPro" id="IPR012337">
    <property type="entry name" value="RNaseH-like_sf"/>
</dbReference>
<dbReference type="Gene3D" id="3.30.420.10">
    <property type="entry name" value="Ribonuclease H-like superfamily/Ribonuclease H"/>
    <property type="match status" value="1"/>
</dbReference>
<keyword evidence="2" id="KW-0808">Transferase</keyword>
<evidence type="ECO:0000256" key="1">
    <source>
        <dbReference type="ARBA" id="ARBA00012417"/>
    </source>
</evidence>
<dbReference type="AlphaFoldDB" id="A0A3S5CBY5"/>
<name>A0A3S5CBY5_9PLAT</name>
<keyword evidence="4" id="KW-0239">DNA-directed DNA polymerase</keyword>